<name>A0ABP2IT74_CHRGE</name>
<reference evidence="1" key="1">
    <citation type="submission" date="2010-06" db="EMBL/GenBank/DDBJ databases">
        <authorList>
            <person name="Muzny D."/>
            <person name="Qin X."/>
            <person name="Buhay C."/>
            <person name="Dugan-Rocha S."/>
            <person name="Ding Y."/>
            <person name="Chen G."/>
            <person name="Hawes A."/>
            <person name="Holder M."/>
            <person name="Jhangiani S."/>
            <person name="Johnson A."/>
            <person name="Khan Z."/>
            <person name="Li Z."/>
            <person name="Liu W."/>
            <person name="Liu X."/>
            <person name="Perez L."/>
            <person name="Shen H."/>
            <person name="Wang Q."/>
            <person name="Watt J."/>
            <person name="Xi L."/>
            <person name="Xin Y."/>
            <person name="Zhou J."/>
            <person name="Deng J."/>
            <person name="Jiang H."/>
            <person name="Liu Y."/>
            <person name="Qu J."/>
            <person name="Song X.-Z."/>
            <person name="Zhang L."/>
            <person name="Villasana D."/>
            <person name="Johnson A."/>
            <person name="Liu J."/>
            <person name="Liyanage D."/>
            <person name="Lorensuhewa L."/>
            <person name="Robinson T."/>
            <person name="Song A."/>
            <person name="Song B.-B."/>
            <person name="Dinh H."/>
            <person name="Thornton R."/>
            <person name="Coyle M."/>
            <person name="Francisco L."/>
            <person name="Jackson L."/>
            <person name="Javaid M."/>
            <person name="Korchina V."/>
            <person name="Kovar C."/>
            <person name="Mata R."/>
            <person name="Mathew T."/>
            <person name="Ngo R."/>
            <person name="Nguyen L."/>
            <person name="Nguyen N."/>
            <person name="Okwuonu G."/>
            <person name="Ongeri F."/>
            <person name="Pham C."/>
            <person name="Simmons D."/>
            <person name="Wilczek-Boney K."/>
            <person name="Hale W."/>
            <person name="Jakkamsetti A."/>
            <person name="Pham P."/>
            <person name="Ruth R."/>
            <person name="San Lucas F."/>
            <person name="Warren J."/>
            <person name="Zhang J."/>
            <person name="Zhao Z."/>
            <person name="Zhou C."/>
            <person name="Zhu D."/>
            <person name="Lee S."/>
            <person name="Bess C."/>
            <person name="Blankenburg K."/>
            <person name="Forbes L."/>
            <person name="Fu Q."/>
            <person name="Gubbala S."/>
            <person name="Hirani K."/>
            <person name="Jayaseelan J.C."/>
            <person name="Lara F."/>
            <person name="Munidasa M."/>
            <person name="Palculict T."/>
            <person name="Patil S."/>
            <person name="Pu L.-L."/>
            <person name="Saada N."/>
            <person name="Tang L."/>
            <person name="Weissenberger G."/>
            <person name="Zhu Y."/>
            <person name="Hemphill L."/>
            <person name="Shang Y."/>
            <person name="Youmans B."/>
            <person name="Ayvaz T."/>
            <person name="Ross M."/>
            <person name="Santibanez J."/>
            <person name="Aqrawi P."/>
            <person name="Gross S."/>
            <person name="Joshi V."/>
            <person name="Fowler G."/>
            <person name="Nazareth L."/>
            <person name="Reid J."/>
            <person name="Worley K."/>
            <person name="Petrosino J."/>
            <person name="Highlander S."/>
            <person name="Gibbs R."/>
        </authorList>
    </citation>
    <scope>NUCLEOTIDE SEQUENCE [LARGE SCALE GENOMIC DNA]</scope>
    <source>
        <strain evidence="1">ATCC 35910</strain>
    </source>
</reference>
<protein>
    <submittedName>
        <fullName evidence="1">Uncharacterized protein</fullName>
    </submittedName>
</protein>
<sequence length="61" mass="7194">MKVQIFKKIGQLPFTQKMKKRKRTVRSRRSLVNKNRQPFTFLNTTLGNEKGLSGAEDLYKH</sequence>
<accession>A0ABP2IT74</accession>
<keyword evidence="2" id="KW-1185">Reference proteome</keyword>
<evidence type="ECO:0000313" key="2">
    <source>
        <dbReference type="Proteomes" id="UP000002969"/>
    </source>
</evidence>
<proteinExistence type="predicted"/>
<organism evidence="1 2">
    <name type="scientific">Chryseobacterium gleum ATCC 35910</name>
    <dbReference type="NCBI Taxonomy" id="525257"/>
    <lineage>
        <taxon>Bacteria</taxon>
        <taxon>Pseudomonadati</taxon>
        <taxon>Bacteroidota</taxon>
        <taxon>Flavobacteriia</taxon>
        <taxon>Flavobacteriales</taxon>
        <taxon>Weeksellaceae</taxon>
        <taxon>Chryseobacterium group</taxon>
        <taxon>Chryseobacterium</taxon>
    </lineage>
</organism>
<evidence type="ECO:0000313" key="1">
    <source>
        <dbReference type="EMBL" id="EFK37002.1"/>
    </source>
</evidence>
<dbReference type="EMBL" id="ACKQ02000003">
    <property type="protein sequence ID" value="EFK37002.1"/>
    <property type="molecule type" value="Genomic_DNA"/>
</dbReference>
<dbReference type="Proteomes" id="UP000002969">
    <property type="component" value="Unassembled WGS sequence"/>
</dbReference>
<gene>
    <name evidence="1" type="ORF">HMPREF0204_10848</name>
</gene>
<comment type="caution">
    <text evidence="1">The sequence shown here is derived from an EMBL/GenBank/DDBJ whole genome shotgun (WGS) entry which is preliminary data.</text>
</comment>